<dbReference type="InterPro" id="IPR015947">
    <property type="entry name" value="PUA-like_sf"/>
</dbReference>
<feature type="domain" description="Lon N-terminal" evidence="6">
    <location>
        <begin position="94"/>
        <end position="321"/>
    </location>
</feature>
<dbReference type="Pfam" id="PF02190">
    <property type="entry name" value="LON_substr_bdg"/>
    <property type="match status" value="1"/>
</dbReference>
<accession>A0AA35VT27</accession>
<dbReference type="Pfam" id="PF01738">
    <property type="entry name" value="DLH"/>
    <property type="match status" value="1"/>
</dbReference>
<keyword evidence="4" id="KW-0963">Cytoplasm</keyword>
<evidence type="ECO:0000313" key="7">
    <source>
        <dbReference type="EMBL" id="CAI9267192.1"/>
    </source>
</evidence>
<comment type="subcellular location">
    <subcellularLocation>
        <location evidence="1">Cytoplasm</location>
        <location evidence="1">Cytosol</location>
    </subcellularLocation>
</comment>
<sequence>MSCRTTLNAFTTNSTSTSIAAVSRSSVLLSNITLNSFPTVGKRRVRGGGAASITTSHLLYYYSLRRLDSKTQLLRRPNKKLRRNIVAYATFLELPLLPFPSDQVLVPSEAKTLHLFEARYLKLLDECLFKKKKLFVHFVLDPIVVSSSSKEASFAARYGCLVSIEKVEQLDVGALVSIRGIGRVTLVKFAKADPYLEGIVLPLQDNVPQNESQISSKVLELKEALHSLNSLEIKLKAAKDEPLQTQTANSLEWALKEPSIDCEEAFIPSFAERVSFAALQNVSGSTQSEMLKLQEEKLKAMDVKETLQRLENCTGFIKNRVSMTAAKLAIQIHIKTRARNGVNLRHYHGFISNNLQVSSQCSESKLLAASFFLFIVQKICNPSLNRCRRSLSRKKSYRRVCCSQVQIEEGTDEEACELVNGAEVSIGEGSDTVPAYLLSAVKNNNGTGILLLSDVFGFEDSCTRDFAYRIACNGYNVLLPDLFNGDPWGKERPKSLYEEWRATHNQIATKNITTSIKWMVEEFVAAGISKKLGIVGFCFGGGKVIEVLAEDDEGCFGLGVSFYGTRIDPSVAAKVKVPVLYITGDEDPLCPVKVVEEIERENVGGSKVVVFKGRGHGFVHRPASVEDDTDAEEAFTMMRNWLHNGLVVEKK</sequence>
<keyword evidence="5" id="KW-0378">Hydrolase</keyword>
<dbReference type="GO" id="GO:0016787">
    <property type="term" value="F:hydrolase activity"/>
    <property type="evidence" value="ECO:0007669"/>
    <property type="project" value="UniProtKB-KW"/>
</dbReference>
<evidence type="ECO:0000313" key="8">
    <source>
        <dbReference type="Proteomes" id="UP001177003"/>
    </source>
</evidence>
<keyword evidence="8" id="KW-1185">Reference proteome</keyword>
<protein>
    <recommendedName>
        <fullName evidence="3">Carboxymethylenebutenolidase homolog</fullName>
    </recommendedName>
</protein>
<evidence type="ECO:0000256" key="5">
    <source>
        <dbReference type="ARBA" id="ARBA00022801"/>
    </source>
</evidence>
<dbReference type="InterPro" id="IPR029058">
    <property type="entry name" value="AB_hydrolase_fold"/>
</dbReference>
<dbReference type="AlphaFoldDB" id="A0AA35VT27"/>
<dbReference type="PANTHER" id="PTHR46812">
    <property type="entry name" value="CARBOXYMETHYLENEBUTENOLIDASE HOMOLOG"/>
    <property type="match status" value="1"/>
</dbReference>
<evidence type="ECO:0000256" key="2">
    <source>
        <dbReference type="ARBA" id="ARBA00008456"/>
    </source>
</evidence>
<evidence type="ECO:0000256" key="1">
    <source>
        <dbReference type="ARBA" id="ARBA00004514"/>
    </source>
</evidence>
<dbReference type="SUPFAM" id="SSF53474">
    <property type="entry name" value="alpha/beta-Hydrolases"/>
    <property type="match status" value="1"/>
</dbReference>
<dbReference type="PANTHER" id="PTHR46812:SF1">
    <property type="entry name" value="CARBOXYMETHYLENEBUTENOLIDASE HOMOLOG"/>
    <property type="match status" value="1"/>
</dbReference>
<gene>
    <name evidence="7" type="ORF">LSALG_LOCUS7692</name>
</gene>
<dbReference type="InterPro" id="IPR042946">
    <property type="entry name" value="CMBL"/>
</dbReference>
<dbReference type="InterPro" id="IPR046336">
    <property type="entry name" value="Lon_prtase_N_sf"/>
</dbReference>
<dbReference type="InterPro" id="IPR002925">
    <property type="entry name" value="Dienelactn_hydro"/>
</dbReference>
<dbReference type="Proteomes" id="UP001177003">
    <property type="component" value="Chromosome 1"/>
</dbReference>
<evidence type="ECO:0000259" key="6">
    <source>
        <dbReference type="PROSITE" id="PS51787"/>
    </source>
</evidence>
<evidence type="ECO:0000256" key="3">
    <source>
        <dbReference type="ARBA" id="ARBA00014180"/>
    </source>
</evidence>
<reference evidence="7" key="1">
    <citation type="submission" date="2023-04" db="EMBL/GenBank/DDBJ databases">
        <authorList>
            <person name="Vijverberg K."/>
            <person name="Xiong W."/>
            <person name="Schranz E."/>
        </authorList>
    </citation>
    <scope>NUCLEOTIDE SEQUENCE</scope>
</reference>
<dbReference type="SMART" id="SM00464">
    <property type="entry name" value="LON"/>
    <property type="match status" value="1"/>
</dbReference>
<dbReference type="SUPFAM" id="SSF88697">
    <property type="entry name" value="PUA domain-like"/>
    <property type="match status" value="1"/>
</dbReference>
<comment type="similarity">
    <text evidence="2">Belongs to the dienelactone hydrolase family.</text>
</comment>
<dbReference type="GO" id="GO:0005829">
    <property type="term" value="C:cytosol"/>
    <property type="evidence" value="ECO:0007669"/>
    <property type="project" value="UniProtKB-SubCell"/>
</dbReference>
<organism evidence="7 8">
    <name type="scientific">Lactuca saligna</name>
    <name type="common">Willowleaf lettuce</name>
    <dbReference type="NCBI Taxonomy" id="75948"/>
    <lineage>
        <taxon>Eukaryota</taxon>
        <taxon>Viridiplantae</taxon>
        <taxon>Streptophyta</taxon>
        <taxon>Embryophyta</taxon>
        <taxon>Tracheophyta</taxon>
        <taxon>Spermatophyta</taxon>
        <taxon>Magnoliopsida</taxon>
        <taxon>eudicotyledons</taxon>
        <taxon>Gunneridae</taxon>
        <taxon>Pentapetalae</taxon>
        <taxon>asterids</taxon>
        <taxon>campanulids</taxon>
        <taxon>Asterales</taxon>
        <taxon>Asteraceae</taxon>
        <taxon>Cichorioideae</taxon>
        <taxon>Cichorieae</taxon>
        <taxon>Lactucinae</taxon>
        <taxon>Lactuca</taxon>
    </lineage>
</organism>
<proteinExistence type="inferred from homology"/>
<evidence type="ECO:0000256" key="4">
    <source>
        <dbReference type="ARBA" id="ARBA00022490"/>
    </source>
</evidence>
<dbReference type="GO" id="GO:0009507">
    <property type="term" value="C:chloroplast"/>
    <property type="evidence" value="ECO:0007669"/>
    <property type="project" value="TreeGrafter"/>
</dbReference>
<dbReference type="EMBL" id="OX465077">
    <property type="protein sequence ID" value="CAI9267192.1"/>
    <property type="molecule type" value="Genomic_DNA"/>
</dbReference>
<dbReference type="InterPro" id="IPR003111">
    <property type="entry name" value="Lon_prtase_N"/>
</dbReference>
<dbReference type="Gene3D" id="2.30.130.40">
    <property type="entry name" value="LON domain-like"/>
    <property type="match status" value="1"/>
</dbReference>
<dbReference type="Gene3D" id="3.40.50.1820">
    <property type="entry name" value="alpha/beta hydrolase"/>
    <property type="match status" value="1"/>
</dbReference>
<dbReference type="PROSITE" id="PS51787">
    <property type="entry name" value="LON_N"/>
    <property type="match status" value="1"/>
</dbReference>
<name>A0AA35VT27_LACSI</name>